<feature type="transmembrane region" description="Helical" evidence="1">
    <location>
        <begin position="191"/>
        <end position="211"/>
    </location>
</feature>
<comment type="caution">
    <text evidence="2">The sequence shown here is derived from an EMBL/GenBank/DDBJ whole genome shotgun (WGS) entry which is preliminary data.</text>
</comment>
<name>A0A2N5C4Y2_9BURK</name>
<dbReference type="RefSeq" id="WP_101684805.1">
    <property type="nucleotide sequence ID" value="NZ_PJRP01000019.1"/>
</dbReference>
<evidence type="ECO:0000313" key="2">
    <source>
        <dbReference type="EMBL" id="PLP97279.1"/>
    </source>
</evidence>
<evidence type="ECO:0000313" key="3">
    <source>
        <dbReference type="Proteomes" id="UP000234341"/>
    </source>
</evidence>
<gene>
    <name evidence="2" type="ORF">CYJ10_28350</name>
</gene>
<reference evidence="2 3" key="1">
    <citation type="submission" date="2017-12" db="EMBL/GenBank/DDBJ databases">
        <title>Genome sequence of the active heterotrophic nitrifier-denitrifier, Cupriavidus pauculus UM1.</title>
        <authorList>
            <person name="Putonti C."/>
            <person name="Castignetti D."/>
        </authorList>
    </citation>
    <scope>NUCLEOTIDE SEQUENCE [LARGE SCALE GENOMIC DNA]</scope>
    <source>
        <strain evidence="2 3">UM1</strain>
    </source>
</reference>
<accession>A0A2N5C4Y2</accession>
<feature type="transmembrane region" description="Helical" evidence="1">
    <location>
        <begin position="161"/>
        <end position="179"/>
    </location>
</feature>
<feature type="transmembrane region" description="Helical" evidence="1">
    <location>
        <begin position="27"/>
        <end position="49"/>
    </location>
</feature>
<evidence type="ECO:0008006" key="4">
    <source>
        <dbReference type="Google" id="ProtNLM"/>
    </source>
</evidence>
<sequence length="235" mass="25772">MGIATAIGALVLRRLRPLGSDGRDDFNIIQGATLTLLALLIGFTLSMAVGRYDQRKNLEEEEANAIGTEYLRVELLERNTDALKALLARYLDQRIHYYQTREHGQLDGIEAATSQIEDEMWKLVRGAAREAPTPITALVVAGMNDVINSQGYTEAAWRNHIPLAAWGLMIIIAFCSSLMQGYGARTESTKMVLLLVVPLTVSLSLALIADIDSPRGGLIRVMPQNLLSLQASLKP</sequence>
<proteinExistence type="predicted"/>
<dbReference type="Proteomes" id="UP000234341">
    <property type="component" value="Unassembled WGS sequence"/>
</dbReference>
<organism evidence="2 3">
    <name type="scientific">Cupriavidus pauculus</name>
    <dbReference type="NCBI Taxonomy" id="82633"/>
    <lineage>
        <taxon>Bacteria</taxon>
        <taxon>Pseudomonadati</taxon>
        <taxon>Pseudomonadota</taxon>
        <taxon>Betaproteobacteria</taxon>
        <taxon>Burkholderiales</taxon>
        <taxon>Burkholderiaceae</taxon>
        <taxon>Cupriavidus</taxon>
    </lineage>
</organism>
<protein>
    <recommendedName>
        <fullName evidence="4">DUF4239 domain-containing protein</fullName>
    </recommendedName>
</protein>
<evidence type="ECO:0000256" key="1">
    <source>
        <dbReference type="SAM" id="Phobius"/>
    </source>
</evidence>
<dbReference type="EMBL" id="PJRP01000019">
    <property type="protein sequence ID" value="PLP97279.1"/>
    <property type="molecule type" value="Genomic_DNA"/>
</dbReference>
<dbReference type="AlphaFoldDB" id="A0A2N5C4Y2"/>
<dbReference type="OrthoDB" id="116415at2"/>
<keyword evidence="1" id="KW-0472">Membrane</keyword>
<dbReference type="Pfam" id="PF14023">
    <property type="entry name" value="Bestrophin-like"/>
    <property type="match status" value="1"/>
</dbReference>
<keyword evidence="1" id="KW-0812">Transmembrane</keyword>
<keyword evidence="1" id="KW-1133">Transmembrane helix</keyword>
<dbReference type="InterPro" id="IPR025333">
    <property type="entry name" value="DUF4239"/>
</dbReference>